<feature type="region of interest" description="Disordered" evidence="5">
    <location>
        <begin position="55"/>
        <end position="77"/>
    </location>
</feature>
<dbReference type="KEGG" id="fcy:FRACYDRAFT_253685"/>
<dbReference type="PROSITE" id="PS01359">
    <property type="entry name" value="ZF_PHD_1"/>
    <property type="match status" value="1"/>
</dbReference>
<evidence type="ECO:0000313" key="8">
    <source>
        <dbReference type="Proteomes" id="UP000095751"/>
    </source>
</evidence>
<dbReference type="InterPro" id="IPR019787">
    <property type="entry name" value="Znf_PHD-finger"/>
</dbReference>
<reference evidence="7 8" key="1">
    <citation type="submission" date="2016-09" db="EMBL/GenBank/DDBJ databases">
        <title>Extensive genetic diversity and differential bi-allelic expression allows diatom success in the polar Southern Ocean.</title>
        <authorList>
            <consortium name="DOE Joint Genome Institute"/>
            <person name="Mock T."/>
            <person name="Otillar R.P."/>
            <person name="Strauss J."/>
            <person name="Dupont C."/>
            <person name="Frickenhaus S."/>
            <person name="Maumus F."/>
            <person name="Mcmullan M."/>
            <person name="Sanges R."/>
            <person name="Schmutz J."/>
            <person name="Toseland A."/>
            <person name="Valas R."/>
            <person name="Veluchamy A."/>
            <person name="Ward B.J."/>
            <person name="Allen A."/>
            <person name="Barry K."/>
            <person name="Falciatore A."/>
            <person name="Ferrante M."/>
            <person name="Fortunato A.E."/>
            <person name="Gloeckner G."/>
            <person name="Gruber A."/>
            <person name="Hipkin R."/>
            <person name="Janech M."/>
            <person name="Kroth P."/>
            <person name="Leese F."/>
            <person name="Lindquist E."/>
            <person name="Lyon B.R."/>
            <person name="Martin J."/>
            <person name="Mayer C."/>
            <person name="Parker M."/>
            <person name="Quesneville H."/>
            <person name="Raymond J."/>
            <person name="Uhlig C."/>
            <person name="Valentin K.U."/>
            <person name="Worden A.Z."/>
            <person name="Armbrust E.V."/>
            <person name="Bowler C."/>
            <person name="Green B."/>
            <person name="Moulton V."/>
            <person name="Van Oosterhout C."/>
            <person name="Grigoriev I."/>
        </authorList>
    </citation>
    <scope>NUCLEOTIDE SEQUENCE [LARGE SCALE GENOMIC DNA]</scope>
    <source>
        <strain evidence="7 8">CCMP1102</strain>
    </source>
</reference>
<dbReference type="EMBL" id="KV784401">
    <property type="protein sequence ID" value="OEU06722.1"/>
    <property type="molecule type" value="Genomic_DNA"/>
</dbReference>
<dbReference type="SUPFAM" id="SSF57903">
    <property type="entry name" value="FYVE/PHD zinc finger"/>
    <property type="match status" value="1"/>
</dbReference>
<dbReference type="InParanoid" id="A0A1E7ELC9"/>
<evidence type="ECO:0000259" key="6">
    <source>
        <dbReference type="PROSITE" id="PS50016"/>
    </source>
</evidence>
<dbReference type="CDD" id="cd15489">
    <property type="entry name" value="PHD_SF"/>
    <property type="match status" value="1"/>
</dbReference>
<protein>
    <recommendedName>
        <fullName evidence="6">PHD-type domain-containing protein</fullName>
    </recommendedName>
</protein>
<evidence type="ECO:0000256" key="5">
    <source>
        <dbReference type="SAM" id="MobiDB-lite"/>
    </source>
</evidence>
<name>A0A1E7ELC9_9STRA</name>
<dbReference type="SMART" id="SM00249">
    <property type="entry name" value="PHD"/>
    <property type="match status" value="1"/>
</dbReference>
<dbReference type="Proteomes" id="UP000095751">
    <property type="component" value="Unassembled WGS sequence"/>
</dbReference>
<dbReference type="InterPro" id="IPR011011">
    <property type="entry name" value="Znf_FYVE_PHD"/>
</dbReference>
<dbReference type="InterPro" id="IPR019786">
    <property type="entry name" value="Zinc_finger_PHD-type_CS"/>
</dbReference>
<dbReference type="Gene3D" id="3.30.40.10">
    <property type="entry name" value="Zinc/RING finger domain, C3HC4 (zinc finger)"/>
    <property type="match status" value="1"/>
</dbReference>
<keyword evidence="3" id="KW-0862">Zinc</keyword>
<gene>
    <name evidence="7" type="ORF">FRACYDRAFT_253685</name>
</gene>
<evidence type="ECO:0000256" key="2">
    <source>
        <dbReference type="ARBA" id="ARBA00022771"/>
    </source>
</evidence>
<dbReference type="InterPro" id="IPR001965">
    <property type="entry name" value="Znf_PHD"/>
</dbReference>
<dbReference type="InterPro" id="IPR013083">
    <property type="entry name" value="Znf_RING/FYVE/PHD"/>
</dbReference>
<feature type="region of interest" description="Disordered" evidence="5">
    <location>
        <begin position="177"/>
        <end position="210"/>
    </location>
</feature>
<keyword evidence="8" id="KW-1185">Reference proteome</keyword>
<evidence type="ECO:0000256" key="3">
    <source>
        <dbReference type="ARBA" id="ARBA00022833"/>
    </source>
</evidence>
<feature type="domain" description="PHD-type" evidence="6">
    <location>
        <begin position="4"/>
        <end position="53"/>
    </location>
</feature>
<evidence type="ECO:0000256" key="4">
    <source>
        <dbReference type="PROSITE-ProRule" id="PRU00146"/>
    </source>
</evidence>
<dbReference type="GO" id="GO:0008270">
    <property type="term" value="F:zinc ion binding"/>
    <property type="evidence" value="ECO:0007669"/>
    <property type="project" value="UniProtKB-KW"/>
</dbReference>
<keyword evidence="2 4" id="KW-0863">Zinc-finger</keyword>
<evidence type="ECO:0000313" key="7">
    <source>
        <dbReference type="EMBL" id="OEU06722.1"/>
    </source>
</evidence>
<dbReference type="PROSITE" id="PS50016">
    <property type="entry name" value="ZF_PHD_2"/>
    <property type="match status" value="1"/>
</dbReference>
<sequence>MSTRNWCDTCRGDGSTFDALFRCTSCPRRFHKECAGLRTNPSNGWECPYCVSEEDTGGNDDGSDTKSSRKEKNKVKKRIASVRKYHKELKDNSKSYLSENKSNLKPFVSSNWYESMTTGGRAKDGNNGAVTTTLPFQIGKSPKFVFAVLRSYQVEGVNWLLHELSNLVAQFTDNVSNNNNDNDSKDEDDDDATSRKTRTTRTRISSSSVMSVASKMADRFLMKLDEAKGTTSTTTTGSTTSTSTISTLTKIDVWTIQPMKNSRGGMLATCYSGVQKDNIQDIFQQ</sequence>
<organism evidence="7 8">
    <name type="scientific">Fragilariopsis cylindrus CCMP1102</name>
    <dbReference type="NCBI Taxonomy" id="635003"/>
    <lineage>
        <taxon>Eukaryota</taxon>
        <taxon>Sar</taxon>
        <taxon>Stramenopiles</taxon>
        <taxon>Ochrophyta</taxon>
        <taxon>Bacillariophyta</taxon>
        <taxon>Bacillariophyceae</taxon>
        <taxon>Bacillariophycidae</taxon>
        <taxon>Bacillariales</taxon>
        <taxon>Bacillariaceae</taxon>
        <taxon>Fragilariopsis</taxon>
    </lineage>
</organism>
<dbReference type="AlphaFoldDB" id="A0A1E7ELC9"/>
<evidence type="ECO:0000256" key="1">
    <source>
        <dbReference type="ARBA" id="ARBA00022723"/>
    </source>
</evidence>
<proteinExistence type="predicted"/>
<keyword evidence="1" id="KW-0479">Metal-binding</keyword>
<accession>A0A1E7ELC9</accession>